<feature type="transmembrane region" description="Helical" evidence="8">
    <location>
        <begin position="285"/>
        <end position="303"/>
    </location>
</feature>
<dbReference type="InterPro" id="IPR004812">
    <property type="entry name" value="Efflux_drug-R_Bcr/CmlA"/>
</dbReference>
<feature type="transmembrane region" description="Helical" evidence="8">
    <location>
        <begin position="84"/>
        <end position="103"/>
    </location>
</feature>
<reference evidence="10 11" key="1">
    <citation type="submission" date="2018-05" db="EMBL/GenBank/DDBJ databases">
        <title>Oceanovita maritima gen. nov., sp. nov., a marine bacterium in the family Rhodobacteraceae isolated from surface seawater of Lundu port Xiamen, China.</title>
        <authorList>
            <person name="Hetharua B.H."/>
            <person name="Min D."/>
            <person name="Liao H."/>
            <person name="Tian Y."/>
        </authorList>
    </citation>
    <scope>NUCLEOTIDE SEQUENCE [LARGE SCALE GENOMIC DNA]</scope>
    <source>
        <strain evidence="10 11">FSX-11</strain>
    </source>
</reference>
<sequence>MDKSLSPAHFLRRKTPPHIVTLVLLASLSALAINVYLPSLPSMAAHFGTSTGVMGLSVGIYLGFSAVLQILIGPIGDMIGRRPVILCGTVIFCLATVGCIYAPTTGWFLIFRMLQATTAAAMVLSRAVVRDMVDDPEEAGAKIAYVTMGMAVVPMAAPAIGGFLDGILGWQANFWLLLFAGLLVLGLSYLDLGETGRRSGNTLGQQFAQYPELLTSRRFWGYCLASALGSGTFFAYLGGAPFVGSIVYDLNPQMLGLFFGAPSLGYFVGNYLTARYSARYGINNLVVLGLLFTISGVGMSLIIDSTGHDTVYTFFGFMCFVGLGNGLTIPNATAGMLSVRPHLAGTASGLGASFMIGGGAALSATSGMLLGPGTGATPLLILMELSAVIGLCSILYVIRREKQIYPG</sequence>
<accession>A0A2V4N277</accession>
<keyword evidence="8" id="KW-0997">Cell inner membrane</keyword>
<dbReference type="OrthoDB" id="9800416at2"/>
<feature type="transmembrane region" description="Helical" evidence="8">
    <location>
        <begin position="51"/>
        <end position="72"/>
    </location>
</feature>
<evidence type="ECO:0000256" key="3">
    <source>
        <dbReference type="ARBA" id="ARBA00022448"/>
    </source>
</evidence>
<evidence type="ECO:0000256" key="1">
    <source>
        <dbReference type="ARBA" id="ARBA00004651"/>
    </source>
</evidence>
<dbReference type="SUPFAM" id="SSF103473">
    <property type="entry name" value="MFS general substrate transporter"/>
    <property type="match status" value="1"/>
</dbReference>
<dbReference type="PROSITE" id="PS50850">
    <property type="entry name" value="MFS"/>
    <property type="match status" value="1"/>
</dbReference>
<dbReference type="PANTHER" id="PTHR43124">
    <property type="entry name" value="PURINE EFFLUX PUMP PBUE"/>
    <property type="match status" value="1"/>
</dbReference>
<proteinExistence type="inferred from homology"/>
<keyword evidence="5 8" id="KW-0812">Transmembrane</keyword>
<feature type="transmembrane region" description="Helical" evidence="8">
    <location>
        <begin position="219"/>
        <end position="248"/>
    </location>
</feature>
<evidence type="ECO:0000313" key="10">
    <source>
        <dbReference type="EMBL" id="PYC48884.1"/>
    </source>
</evidence>
<comment type="similarity">
    <text evidence="2 8">Belongs to the major facilitator superfamily. Bcr/CmlA family.</text>
</comment>
<feature type="transmembrane region" description="Helical" evidence="8">
    <location>
        <begin position="315"/>
        <end position="337"/>
    </location>
</feature>
<dbReference type="PRINTS" id="PR01035">
    <property type="entry name" value="TCRTETA"/>
</dbReference>
<keyword evidence="11" id="KW-1185">Reference proteome</keyword>
<keyword evidence="3 8" id="KW-0813">Transport</keyword>
<dbReference type="InterPro" id="IPR050189">
    <property type="entry name" value="MFS_Efflux_Transporters"/>
</dbReference>
<dbReference type="Pfam" id="PF07690">
    <property type="entry name" value="MFS_1"/>
    <property type="match status" value="1"/>
</dbReference>
<evidence type="ECO:0000256" key="8">
    <source>
        <dbReference type="RuleBase" id="RU365088"/>
    </source>
</evidence>
<dbReference type="EMBL" id="QFVT01000002">
    <property type="protein sequence ID" value="PYC48884.1"/>
    <property type="molecule type" value="Genomic_DNA"/>
</dbReference>
<dbReference type="InterPro" id="IPR036259">
    <property type="entry name" value="MFS_trans_sf"/>
</dbReference>
<evidence type="ECO:0000259" key="9">
    <source>
        <dbReference type="PROSITE" id="PS50850"/>
    </source>
</evidence>
<feature type="transmembrane region" description="Helical" evidence="8">
    <location>
        <begin position="349"/>
        <end position="370"/>
    </location>
</feature>
<name>A0A2V4N277_9RHOB</name>
<dbReference type="PANTHER" id="PTHR43124:SF3">
    <property type="entry name" value="CHLORAMPHENICOL EFFLUX PUMP RV0191"/>
    <property type="match status" value="1"/>
</dbReference>
<dbReference type="GO" id="GO:0005886">
    <property type="term" value="C:plasma membrane"/>
    <property type="evidence" value="ECO:0007669"/>
    <property type="project" value="UniProtKB-SubCell"/>
</dbReference>
<evidence type="ECO:0000256" key="5">
    <source>
        <dbReference type="ARBA" id="ARBA00022692"/>
    </source>
</evidence>
<dbReference type="CDD" id="cd17320">
    <property type="entry name" value="MFS_MdfA_MDR_like"/>
    <property type="match status" value="1"/>
</dbReference>
<feature type="transmembrane region" description="Helical" evidence="8">
    <location>
        <begin position="172"/>
        <end position="190"/>
    </location>
</feature>
<dbReference type="InterPro" id="IPR001958">
    <property type="entry name" value="Tet-R_TetA/multi-R_MdtG-like"/>
</dbReference>
<evidence type="ECO:0000256" key="6">
    <source>
        <dbReference type="ARBA" id="ARBA00022989"/>
    </source>
</evidence>
<keyword evidence="6 8" id="KW-1133">Transmembrane helix</keyword>
<dbReference type="GO" id="GO:1990961">
    <property type="term" value="P:xenobiotic detoxification by transmembrane export across the plasma membrane"/>
    <property type="evidence" value="ECO:0007669"/>
    <property type="project" value="InterPro"/>
</dbReference>
<evidence type="ECO:0000256" key="7">
    <source>
        <dbReference type="ARBA" id="ARBA00023136"/>
    </source>
</evidence>
<keyword evidence="4" id="KW-1003">Cell membrane</keyword>
<comment type="caution">
    <text evidence="10">The sequence shown here is derived from an EMBL/GenBank/DDBJ whole genome shotgun (WGS) entry which is preliminary data.</text>
</comment>
<dbReference type="Gene3D" id="1.20.1720.10">
    <property type="entry name" value="Multidrug resistance protein D"/>
    <property type="match status" value="1"/>
</dbReference>
<organism evidence="10 11">
    <name type="scientific">Litorivita pollutaquae</name>
    <dbReference type="NCBI Taxonomy" id="2200892"/>
    <lineage>
        <taxon>Bacteria</taxon>
        <taxon>Pseudomonadati</taxon>
        <taxon>Pseudomonadota</taxon>
        <taxon>Alphaproteobacteria</taxon>
        <taxon>Rhodobacterales</taxon>
        <taxon>Paracoccaceae</taxon>
        <taxon>Litorivita</taxon>
    </lineage>
</organism>
<protein>
    <recommendedName>
        <fullName evidence="8">Bcr/CflA family efflux transporter</fullName>
    </recommendedName>
</protein>
<dbReference type="GO" id="GO:0042910">
    <property type="term" value="F:xenobiotic transmembrane transporter activity"/>
    <property type="evidence" value="ECO:0007669"/>
    <property type="project" value="InterPro"/>
</dbReference>
<evidence type="ECO:0000313" key="11">
    <source>
        <dbReference type="Proteomes" id="UP000248012"/>
    </source>
</evidence>
<comment type="subcellular location">
    <subcellularLocation>
        <location evidence="8">Cell inner membrane</location>
        <topology evidence="8">Multi-pass membrane protein</topology>
    </subcellularLocation>
    <subcellularLocation>
        <location evidence="1">Cell membrane</location>
        <topology evidence="1">Multi-pass membrane protein</topology>
    </subcellularLocation>
</comment>
<gene>
    <name evidence="10" type="ORF">DI396_02035</name>
</gene>
<feature type="transmembrane region" description="Helical" evidence="8">
    <location>
        <begin position="254"/>
        <end position="273"/>
    </location>
</feature>
<feature type="transmembrane region" description="Helical" evidence="8">
    <location>
        <begin position="109"/>
        <end position="129"/>
    </location>
</feature>
<evidence type="ECO:0000256" key="2">
    <source>
        <dbReference type="ARBA" id="ARBA00006236"/>
    </source>
</evidence>
<feature type="transmembrane region" description="Helical" evidence="8">
    <location>
        <begin position="141"/>
        <end position="160"/>
    </location>
</feature>
<dbReference type="RefSeq" id="WP_110794463.1">
    <property type="nucleotide sequence ID" value="NZ_KZ826481.1"/>
</dbReference>
<dbReference type="Proteomes" id="UP000248012">
    <property type="component" value="Unassembled WGS sequence"/>
</dbReference>
<feature type="transmembrane region" description="Helical" evidence="8">
    <location>
        <begin position="376"/>
        <end position="398"/>
    </location>
</feature>
<dbReference type="InterPro" id="IPR020846">
    <property type="entry name" value="MFS_dom"/>
</dbReference>
<feature type="domain" description="Major facilitator superfamily (MFS) profile" evidence="9">
    <location>
        <begin position="18"/>
        <end position="402"/>
    </location>
</feature>
<feature type="transmembrane region" description="Helical" evidence="8">
    <location>
        <begin position="20"/>
        <end position="39"/>
    </location>
</feature>
<dbReference type="NCBIfam" id="TIGR00710">
    <property type="entry name" value="efflux_Bcr_CflA"/>
    <property type="match status" value="1"/>
</dbReference>
<dbReference type="InterPro" id="IPR011701">
    <property type="entry name" value="MFS"/>
</dbReference>
<evidence type="ECO:0000256" key="4">
    <source>
        <dbReference type="ARBA" id="ARBA00022475"/>
    </source>
</evidence>
<dbReference type="AlphaFoldDB" id="A0A2V4N277"/>
<keyword evidence="7 8" id="KW-0472">Membrane</keyword>